<dbReference type="Proteomes" id="UP000887579">
    <property type="component" value="Unplaced"/>
</dbReference>
<dbReference type="WBParaSite" id="ES5_v2.g11672.t1">
    <property type="protein sequence ID" value="ES5_v2.g11672.t1"/>
    <property type="gene ID" value="ES5_v2.g11672"/>
</dbReference>
<name>A0AC34F3M6_9BILA</name>
<sequence>MKRNLPKRSSAAVSASDKLASEVSSFPTHKYQRSFQRSSKLPTVVYFKKPKISSLPVTVTPIEEPCRDPGMIAIDHLTSVFSTSKEIKVEASAPSPSSNGDVSDSEDSIIRFTTRKKLEIQKLLDLNQCIIESSKDPELNKITKDDTLLAYQCALCLAIFSPITKSHIRKHLRRCRCKAKNQHPYLFNEEEKKQMNLFLAELSAIDGRSPPITETESFKNFINYIGTLCFSVGRSSTTFSIPPDFLPPTSEVKATVLDELDILVTKFQAFLQRRSDLHFTILLDSTSL</sequence>
<accession>A0AC34F3M6</accession>
<protein>
    <submittedName>
        <fullName evidence="2">Uncharacterized protein</fullName>
    </submittedName>
</protein>
<evidence type="ECO:0000313" key="2">
    <source>
        <dbReference type="WBParaSite" id="ES5_v2.g11672.t1"/>
    </source>
</evidence>
<proteinExistence type="predicted"/>
<evidence type="ECO:0000313" key="1">
    <source>
        <dbReference type="Proteomes" id="UP000887579"/>
    </source>
</evidence>
<reference evidence="2" key="1">
    <citation type="submission" date="2022-11" db="UniProtKB">
        <authorList>
            <consortium name="WormBaseParasite"/>
        </authorList>
    </citation>
    <scope>IDENTIFICATION</scope>
</reference>
<organism evidence="1 2">
    <name type="scientific">Panagrolaimus sp. ES5</name>
    <dbReference type="NCBI Taxonomy" id="591445"/>
    <lineage>
        <taxon>Eukaryota</taxon>
        <taxon>Metazoa</taxon>
        <taxon>Ecdysozoa</taxon>
        <taxon>Nematoda</taxon>
        <taxon>Chromadorea</taxon>
        <taxon>Rhabditida</taxon>
        <taxon>Tylenchina</taxon>
        <taxon>Panagrolaimomorpha</taxon>
        <taxon>Panagrolaimoidea</taxon>
        <taxon>Panagrolaimidae</taxon>
        <taxon>Panagrolaimus</taxon>
    </lineage>
</organism>